<dbReference type="EMBL" id="DWWS01000066">
    <property type="protein sequence ID" value="HJC25499.1"/>
    <property type="molecule type" value="Genomic_DNA"/>
</dbReference>
<feature type="compositionally biased region" description="Low complexity" evidence="1">
    <location>
        <begin position="66"/>
        <end position="76"/>
    </location>
</feature>
<comment type="caution">
    <text evidence="3">The sequence shown here is derived from an EMBL/GenBank/DDBJ whole genome shotgun (WGS) entry which is preliminary data.</text>
</comment>
<dbReference type="InterPro" id="IPR023365">
    <property type="entry name" value="Sortase_dom-sf"/>
</dbReference>
<feature type="signal peptide" evidence="2">
    <location>
        <begin position="1"/>
        <end position="35"/>
    </location>
</feature>
<reference evidence="3" key="1">
    <citation type="journal article" date="2021" name="PeerJ">
        <title>Extensive microbial diversity within the chicken gut microbiome revealed by metagenomics and culture.</title>
        <authorList>
            <person name="Gilroy R."/>
            <person name="Ravi A."/>
            <person name="Getino M."/>
            <person name="Pursley I."/>
            <person name="Horton D.L."/>
            <person name="Alikhan N.F."/>
            <person name="Baker D."/>
            <person name="Gharbi K."/>
            <person name="Hall N."/>
            <person name="Watson M."/>
            <person name="Adriaenssens E.M."/>
            <person name="Foster-Nyarko E."/>
            <person name="Jarju S."/>
            <person name="Secka A."/>
            <person name="Antonio M."/>
            <person name="Oren A."/>
            <person name="Chaudhuri R.R."/>
            <person name="La Ragione R."/>
            <person name="Hildebrand F."/>
            <person name="Pallen M.J."/>
        </authorList>
    </citation>
    <scope>NUCLEOTIDE SEQUENCE</scope>
    <source>
        <strain evidence="3">USAMLcec2-132</strain>
    </source>
</reference>
<keyword evidence="2" id="KW-0732">Signal</keyword>
<sequence length="305" mass="34078">MIKNRNRSTHGKRYGLMTAAALLALLLTACGNAKGAPAQTGQETSSTAEGQVQTAKDEAADATQESASLSASAPEAGARETEGTLLTDETIAEEAGEEGTETTGKMENSLEAWLDEDGTLNLVGLQEINEDIYAWLDIPGTRISFPLLQSLEDEYFYLSHNESKEADDGGCIYTEYFNRRDFSDPNTVIYGRNADGRFALLHQYQDRDFFDANRTVNIYLEDRTLRYEIFAAYNYDDRHLIKIYDFWDKDIFSSYLETVFSQRAMDAYVDDSVQVTADDRIITLSTGVTGQDDRRYLVQAVQVSG</sequence>
<feature type="compositionally biased region" description="Acidic residues" evidence="1">
    <location>
        <begin position="90"/>
        <end position="100"/>
    </location>
</feature>
<feature type="chain" id="PRO_5039391248" evidence="2">
    <location>
        <begin position="36"/>
        <end position="305"/>
    </location>
</feature>
<gene>
    <name evidence="3" type="ORF">H9761_17685</name>
</gene>
<accession>A0A9D2SQX9</accession>
<dbReference type="AlphaFoldDB" id="A0A9D2SQX9"/>
<evidence type="ECO:0000256" key="1">
    <source>
        <dbReference type="SAM" id="MobiDB-lite"/>
    </source>
</evidence>
<feature type="region of interest" description="Disordered" evidence="1">
    <location>
        <begin position="34"/>
        <end position="104"/>
    </location>
</feature>
<organism evidence="3 4">
    <name type="scientific">Candidatus Eisenbergiella merdavium</name>
    <dbReference type="NCBI Taxonomy" id="2838551"/>
    <lineage>
        <taxon>Bacteria</taxon>
        <taxon>Bacillati</taxon>
        <taxon>Bacillota</taxon>
        <taxon>Clostridia</taxon>
        <taxon>Lachnospirales</taxon>
        <taxon>Lachnospiraceae</taxon>
        <taxon>Eisenbergiella</taxon>
    </lineage>
</organism>
<dbReference type="CDD" id="cd05826">
    <property type="entry name" value="Sortase_B"/>
    <property type="match status" value="1"/>
</dbReference>
<feature type="compositionally biased region" description="Polar residues" evidence="1">
    <location>
        <begin position="39"/>
        <end position="54"/>
    </location>
</feature>
<reference evidence="3" key="2">
    <citation type="submission" date="2021-04" db="EMBL/GenBank/DDBJ databases">
        <authorList>
            <person name="Gilroy R."/>
        </authorList>
    </citation>
    <scope>NUCLEOTIDE SEQUENCE</scope>
    <source>
        <strain evidence="3">USAMLcec2-132</strain>
    </source>
</reference>
<dbReference type="PROSITE" id="PS51257">
    <property type="entry name" value="PROKAR_LIPOPROTEIN"/>
    <property type="match status" value="1"/>
</dbReference>
<evidence type="ECO:0000313" key="4">
    <source>
        <dbReference type="Proteomes" id="UP000823891"/>
    </source>
</evidence>
<name>A0A9D2SQX9_9FIRM</name>
<proteinExistence type="predicted"/>
<evidence type="ECO:0000256" key="2">
    <source>
        <dbReference type="SAM" id="SignalP"/>
    </source>
</evidence>
<dbReference type="Gene3D" id="2.40.260.10">
    <property type="entry name" value="Sortase"/>
    <property type="match status" value="1"/>
</dbReference>
<protein>
    <submittedName>
        <fullName evidence="3">Class B sortase</fullName>
    </submittedName>
</protein>
<dbReference type="InterPro" id="IPR009835">
    <property type="entry name" value="SrtB"/>
</dbReference>
<dbReference type="Proteomes" id="UP000823891">
    <property type="component" value="Unassembled WGS sequence"/>
</dbReference>
<evidence type="ECO:0000313" key="3">
    <source>
        <dbReference type="EMBL" id="HJC25499.1"/>
    </source>
</evidence>
<dbReference type="SUPFAM" id="SSF63817">
    <property type="entry name" value="Sortase"/>
    <property type="match status" value="1"/>
</dbReference>